<feature type="domain" description="Oligopeptidase A N-terminal" evidence="11">
    <location>
        <begin position="35"/>
        <end position="154"/>
    </location>
</feature>
<comment type="cofactor">
    <cofactor evidence="9">
        <name>Zn(2+)</name>
        <dbReference type="ChEBI" id="CHEBI:29105"/>
    </cofactor>
    <text evidence="9">Binds 1 zinc ion.</text>
</comment>
<reference evidence="12 13" key="1">
    <citation type="submission" date="2016-10" db="EMBL/GenBank/DDBJ databases">
        <authorList>
            <person name="Varghese N."/>
            <person name="Submissions S."/>
        </authorList>
    </citation>
    <scope>NUCLEOTIDE SEQUENCE [LARGE SCALE GENOMIC DNA]</scope>
    <source>
        <strain evidence="12 13">22B</strain>
    </source>
</reference>
<dbReference type="EMBL" id="FOSF01000012">
    <property type="protein sequence ID" value="SFJ99074.1"/>
    <property type="molecule type" value="Genomic_DNA"/>
</dbReference>
<dbReference type="InterPro" id="IPR045090">
    <property type="entry name" value="Pept_M3A_M3B"/>
</dbReference>
<keyword evidence="2 9" id="KW-0645">Protease</keyword>
<dbReference type="InterPro" id="IPR045666">
    <property type="entry name" value="OpdA_N"/>
</dbReference>
<dbReference type="InterPro" id="IPR024079">
    <property type="entry name" value="MetalloPept_cat_dom_sf"/>
</dbReference>
<dbReference type="Gene3D" id="3.40.390.10">
    <property type="entry name" value="Collagenase (Catalytic Domain)"/>
    <property type="match status" value="1"/>
</dbReference>
<dbReference type="InterPro" id="IPR034005">
    <property type="entry name" value="M3A_DCP"/>
</dbReference>
<evidence type="ECO:0000256" key="8">
    <source>
        <dbReference type="ARBA" id="ARBA00026100"/>
    </source>
</evidence>
<gene>
    <name evidence="12" type="ORF">SAMN04487865_101227</name>
</gene>
<evidence type="ECO:0000313" key="12">
    <source>
        <dbReference type="EMBL" id="SFJ99074.1"/>
    </source>
</evidence>
<keyword evidence="5 9" id="KW-0862">Zinc</keyword>
<evidence type="ECO:0000256" key="4">
    <source>
        <dbReference type="ARBA" id="ARBA00022801"/>
    </source>
</evidence>
<evidence type="ECO:0000256" key="1">
    <source>
        <dbReference type="ARBA" id="ARBA00006040"/>
    </source>
</evidence>
<accession>A0A662Z871</accession>
<dbReference type="PANTHER" id="PTHR43660:SF1">
    <property type="entry name" value="DIPEPTIDYL CARBOXYPEPTIDASE"/>
    <property type="match status" value="1"/>
</dbReference>
<keyword evidence="6 9" id="KW-0482">Metalloprotease</keyword>
<dbReference type="GO" id="GO:0006508">
    <property type="term" value="P:proteolysis"/>
    <property type="evidence" value="ECO:0007669"/>
    <property type="project" value="UniProtKB-KW"/>
</dbReference>
<evidence type="ECO:0000256" key="2">
    <source>
        <dbReference type="ARBA" id="ARBA00022670"/>
    </source>
</evidence>
<dbReference type="GO" id="GO:0004222">
    <property type="term" value="F:metalloendopeptidase activity"/>
    <property type="evidence" value="ECO:0007669"/>
    <property type="project" value="UniProtKB-EC"/>
</dbReference>
<dbReference type="GO" id="GO:0005829">
    <property type="term" value="C:cytosol"/>
    <property type="evidence" value="ECO:0007669"/>
    <property type="project" value="UniProtKB-ARBA"/>
</dbReference>
<evidence type="ECO:0000256" key="7">
    <source>
        <dbReference type="ARBA" id="ARBA00024603"/>
    </source>
</evidence>
<proteinExistence type="inferred from homology"/>
<sequence length="687" mass="78446">MSEQLTKNPLLDYSGLPLFSAVKPEHVKPAVENAIEKCRQTIIDVSERFKDDPTWDNCIAPVEEADDRLSKVWGVVSHLNSVNNTDELRAAHDACLPMLSEFSSWAGQYKPYFEVLKKIEASDAFGRLSIPQQKSIKNSIRDFKLSGIDLPEEAQAEYTKVVSRLSELQSKFSNNVLDATHGYTLHITDKERLKGLPESSLNLAKSEAAQRKLEGYVFTLEMPSYLPFMTYCEDRELRKEMYIAYGTRSSDIGPNAGKWDNAPLMEEILKLRDREAKLLGFKTFAHLSLATKMADEPKTVISFLEDLAKKSYQQGKKEVQTLEAFAKELGLDKLEPWDISFYSEKLRQKKYSYSEEELRPYFPEDKVIAGMFECAHRLYGITLKQRYGVDVWNENVKCFDVYEDKFGSIIGTLFMDLYARPGKNGGAWMDECLTRRYRSDGVLQLPVTYLVCNFSRPVGRKVSLLTHDEVVTMFHEFGHSLNHLLTKIDIADVSGINGVPWDAVELPSQFNENFAWQEEVLNFLSSNVTTHEPLPKEKLQALLDAKNFESAMAMLRQIEFALFDFRIHLEYDEKKGGRIFEILNDVKSKVAVTPQFKDSRFPNNFTHIFSGGYSAGYYSYKWAEVLAADAFSKFEEDGIFNKNTGRDFQDLILASGGAYDPMKNFEEFRGRKPEVDALLKQSGIEAE</sequence>
<evidence type="ECO:0000256" key="3">
    <source>
        <dbReference type="ARBA" id="ARBA00022723"/>
    </source>
</evidence>
<dbReference type="NCBIfam" id="NF008159">
    <property type="entry name" value="PRK10911.1"/>
    <property type="match status" value="1"/>
</dbReference>
<name>A0A662Z871_9GAMM</name>
<dbReference type="FunFam" id="3.40.390.10:FF:000009">
    <property type="entry name" value="Oligopeptidase A"/>
    <property type="match status" value="1"/>
</dbReference>
<comment type="catalytic activity">
    <reaction evidence="7">
        <text>Hydrolysis of oligopeptides, with broad specificity. Gly or Ala commonly occur as P1 or P1' residues, but more distant residues are also important, as is shown by the fact that Z-Gly-Pro-Gly-|-Gly-Pro-Ala is cleaved, but not Z-(Gly)(5).</text>
        <dbReference type="EC" id="3.4.24.70"/>
    </reaction>
</comment>
<organism evidence="12 13">
    <name type="scientific">Succinivibrio dextrinosolvens</name>
    <dbReference type="NCBI Taxonomy" id="83771"/>
    <lineage>
        <taxon>Bacteria</taxon>
        <taxon>Pseudomonadati</taxon>
        <taxon>Pseudomonadota</taxon>
        <taxon>Gammaproteobacteria</taxon>
        <taxon>Aeromonadales</taxon>
        <taxon>Succinivibrionaceae</taxon>
        <taxon>Succinivibrio</taxon>
    </lineage>
</organism>
<dbReference type="InterPro" id="IPR001567">
    <property type="entry name" value="Pept_M3A_M3B_dom"/>
</dbReference>
<dbReference type="Proteomes" id="UP000243374">
    <property type="component" value="Unassembled WGS sequence"/>
</dbReference>
<dbReference type="AlphaFoldDB" id="A0A662Z871"/>
<keyword evidence="3 9" id="KW-0479">Metal-binding</keyword>
<dbReference type="GO" id="GO:0046872">
    <property type="term" value="F:metal ion binding"/>
    <property type="evidence" value="ECO:0007669"/>
    <property type="project" value="UniProtKB-UniRule"/>
</dbReference>
<evidence type="ECO:0000313" key="13">
    <source>
        <dbReference type="Proteomes" id="UP000243374"/>
    </source>
</evidence>
<evidence type="ECO:0000259" key="11">
    <source>
        <dbReference type="Pfam" id="PF19310"/>
    </source>
</evidence>
<dbReference type="EC" id="3.4.24.70" evidence="8"/>
<dbReference type="SUPFAM" id="SSF55486">
    <property type="entry name" value="Metalloproteases ('zincins'), catalytic domain"/>
    <property type="match status" value="1"/>
</dbReference>
<dbReference type="Gene3D" id="1.20.1050.40">
    <property type="entry name" value="Endopeptidase. Chain P, domain 1"/>
    <property type="match status" value="1"/>
</dbReference>
<keyword evidence="4 9" id="KW-0378">Hydrolase</keyword>
<dbReference type="PANTHER" id="PTHR43660">
    <property type="entry name" value="DIPEPTIDYL CARBOXYPEPTIDASE"/>
    <property type="match status" value="1"/>
</dbReference>
<evidence type="ECO:0000256" key="6">
    <source>
        <dbReference type="ARBA" id="ARBA00023049"/>
    </source>
</evidence>
<comment type="similarity">
    <text evidence="1 9">Belongs to the peptidase M3 family.</text>
</comment>
<keyword evidence="13" id="KW-1185">Reference proteome</keyword>
<feature type="domain" description="Peptidase M3A/M3B catalytic" evidence="10">
    <location>
        <begin position="228"/>
        <end position="683"/>
    </location>
</feature>
<dbReference type="CDD" id="cd06456">
    <property type="entry name" value="M3A_DCP"/>
    <property type="match status" value="1"/>
</dbReference>
<evidence type="ECO:0000256" key="9">
    <source>
        <dbReference type="RuleBase" id="RU003435"/>
    </source>
</evidence>
<dbReference type="InterPro" id="IPR024080">
    <property type="entry name" value="Neurolysin/TOP_N"/>
</dbReference>
<dbReference type="InterPro" id="IPR024077">
    <property type="entry name" value="Neurolysin/TOP_dom2"/>
</dbReference>
<evidence type="ECO:0000256" key="5">
    <source>
        <dbReference type="ARBA" id="ARBA00022833"/>
    </source>
</evidence>
<evidence type="ECO:0000259" key="10">
    <source>
        <dbReference type="Pfam" id="PF01432"/>
    </source>
</evidence>
<dbReference type="OrthoDB" id="9773538at2"/>
<dbReference type="Pfam" id="PF01432">
    <property type="entry name" value="Peptidase_M3"/>
    <property type="match status" value="1"/>
</dbReference>
<dbReference type="RefSeq" id="WP_074840024.1">
    <property type="nucleotide sequence ID" value="NZ_CP047056.1"/>
</dbReference>
<dbReference type="Gene3D" id="1.10.1370.10">
    <property type="entry name" value="Neurolysin, domain 3"/>
    <property type="match status" value="1"/>
</dbReference>
<dbReference type="Pfam" id="PF19310">
    <property type="entry name" value="TOP_N"/>
    <property type="match status" value="1"/>
</dbReference>
<protein>
    <recommendedName>
        <fullName evidence="8">oligopeptidase A</fullName>
        <ecNumber evidence="8">3.4.24.70</ecNumber>
    </recommendedName>
</protein>